<evidence type="ECO:0000313" key="2">
    <source>
        <dbReference type="Proteomes" id="UP000800036"/>
    </source>
</evidence>
<evidence type="ECO:0000313" key="1">
    <source>
        <dbReference type="EMBL" id="KAF1975527.1"/>
    </source>
</evidence>
<name>A0A6A5VQJ7_9PLEO</name>
<protein>
    <submittedName>
        <fullName evidence="1">Uncharacterized protein</fullName>
    </submittedName>
</protein>
<sequence>MRSRRLAFCSATTWAGYILPADNCNTDACVALIIAMAKNLECFRYRMSGRSSIVYRVLAYMTTASSSTLTKLIDVECIGRKDRMWLKSDTWIALPAAAEDLQIEDIKSRSSNIRSRAQTTSQPWMNFQLSWLGQ</sequence>
<organism evidence="1 2">
    <name type="scientific">Bimuria novae-zelandiae CBS 107.79</name>
    <dbReference type="NCBI Taxonomy" id="1447943"/>
    <lineage>
        <taxon>Eukaryota</taxon>
        <taxon>Fungi</taxon>
        <taxon>Dikarya</taxon>
        <taxon>Ascomycota</taxon>
        <taxon>Pezizomycotina</taxon>
        <taxon>Dothideomycetes</taxon>
        <taxon>Pleosporomycetidae</taxon>
        <taxon>Pleosporales</taxon>
        <taxon>Massarineae</taxon>
        <taxon>Didymosphaeriaceae</taxon>
        <taxon>Bimuria</taxon>
    </lineage>
</organism>
<accession>A0A6A5VQJ7</accession>
<dbReference type="Proteomes" id="UP000800036">
    <property type="component" value="Unassembled WGS sequence"/>
</dbReference>
<reference evidence="1" key="1">
    <citation type="journal article" date="2020" name="Stud. Mycol.">
        <title>101 Dothideomycetes genomes: a test case for predicting lifestyles and emergence of pathogens.</title>
        <authorList>
            <person name="Haridas S."/>
            <person name="Albert R."/>
            <person name="Binder M."/>
            <person name="Bloem J."/>
            <person name="Labutti K."/>
            <person name="Salamov A."/>
            <person name="Andreopoulos B."/>
            <person name="Baker S."/>
            <person name="Barry K."/>
            <person name="Bills G."/>
            <person name="Bluhm B."/>
            <person name="Cannon C."/>
            <person name="Castanera R."/>
            <person name="Culley D."/>
            <person name="Daum C."/>
            <person name="Ezra D."/>
            <person name="Gonzalez J."/>
            <person name="Henrissat B."/>
            <person name="Kuo A."/>
            <person name="Liang C."/>
            <person name="Lipzen A."/>
            <person name="Lutzoni F."/>
            <person name="Magnuson J."/>
            <person name="Mondo S."/>
            <person name="Nolan M."/>
            <person name="Ohm R."/>
            <person name="Pangilinan J."/>
            <person name="Park H.-J."/>
            <person name="Ramirez L."/>
            <person name="Alfaro M."/>
            <person name="Sun H."/>
            <person name="Tritt A."/>
            <person name="Yoshinaga Y."/>
            <person name="Zwiers L.-H."/>
            <person name="Turgeon B."/>
            <person name="Goodwin S."/>
            <person name="Spatafora J."/>
            <person name="Crous P."/>
            <person name="Grigoriev I."/>
        </authorList>
    </citation>
    <scope>NUCLEOTIDE SEQUENCE</scope>
    <source>
        <strain evidence="1">CBS 107.79</strain>
    </source>
</reference>
<proteinExistence type="predicted"/>
<dbReference type="AlphaFoldDB" id="A0A6A5VQJ7"/>
<dbReference type="EMBL" id="ML976670">
    <property type="protein sequence ID" value="KAF1975527.1"/>
    <property type="molecule type" value="Genomic_DNA"/>
</dbReference>
<keyword evidence="2" id="KW-1185">Reference proteome</keyword>
<gene>
    <name evidence="1" type="ORF">BU23DRAFT_597680</name>
</gene>